<evidence type="ECO:0000313" key="2">
    <source>
        <dbReference type="Proteomes" id="UP001165082"/>
    </source>
</evidence>
<organism evidence="1 2">
    <name type="scientific">Triparma retinervis</name>
    <dbReference type="NCBI Taxonomy" id="2557542"/>
    <lineage>
        <taxon>Eukaryota</taxon>
        <taxon>Sar</taxon>
        <taxon>Stramenopiles</taxon>
        <taxon>Ochrophyta</taxon>
        <taxon>Bolidophyceae</taxon>
        <taxon>Parmales</taxon>
        <taxon>Triparmaceae</taxon>
        <taxon>Triparma</taxon>
    </lineage>
</organism>
<protein>
    <submittedName>
        <fullName evidence="1">Uncharacterized protein</fullName>
    </submittedName>
</protein>
<keyword evidence="2" id="KW-1185">Reference proteome</keyword>
<gene>
    <name evidence="1" type="ORF">TrRE_jg4280</name>
</gene>
<dbReference type="Proteomes" id="UP001165082">
    <property type="component" value="Unassembled WGS sequence"/>
</dbReference>
<proteinExistence type="predicted"/>
<accession>A0A9W6ZK79</accession>
<dbReference type="AlphaFoldDB" id="A0A9W6ZK79"/>
<reference evidence="1" key="1">
    <citation type="submission" date="2022-07" db="EMBL/GenBank/DDBJ databases">
        <title>Genome analysis of Parmales, a sister group of diatoms, reveals the evolutionary specialization of diatoms from phago-mixotrophs to photoautotrophs.</title>
        <authorList>
            <person name="Ban H."/>
            <person name="Sato S."/>
            <person name="Yoshikawa S."/>
            <person name="Kazumasa Y."/>
            <person name="Nakamura Y."/>
            <person name="Ichinomiya M."/>
            <person name="Saitoh K."/>
            <person name="Sato N."/>
            <person name="Blanc-Mathieu R."/>
            <person name="Endo H."/>
            <person name="Kuwata A."/>
            <person name="Ogata H."/>
        </authorList>
    </citation>
    <scope>NUCLEOTIDE SEQUENCE</scope>
</reference>
<name>A0A9W6ZK79_9STRA</name>
<comment type="caution">
    <text evidence="1">The sequence shown here is derived from an EMBL/GenBank/DDBJ whole genome shotgun (WGS) entry which is preliminary data.</text>
</comment>
<sequence>MVSGVCPFLSKLYLSKLYLSKLYLSKLFLSKLYLSKLYLIKLYLRYIDRSKQVQWTSSPRTASPPLTTSLRVVGWGQHGARGIQCFIFKCFSSKA</sequence>
<evidence type="ECO:0000313" key="1">
    <source>
        <dbReference type="EMBL" id="GMH51795.1"/>
    </source>
</evidence>
<dbReference type="EMBL" id="BRXZ01003293">
    <property type="protein sequence ID" value="GMH51795.1"/>
    <property type="molecule type" value="Genomic_DNA"/>
</dbReference>